<accession>A0AAE0DJ13</accession>
<keyword evidence="3" id="KW-1185">Reference proteome</keyword>
<gene>
    <name evidence="2" type="ORF">OEA41_003109</name>
</gene>
<evidence type="ECO:0000256" key="1">
    <source>
        <dbReference type="SAM" id="MobiDB-lite"/>
    </source>
</evidence>
<evidence type="ECO:0000313" key="3">
    <source>
        <dbReference type="Proteomes" id="UP001276659"/>
    </source>
</evidence>
<dbReference type="Proteomes" id="UP001276659">
    <property type="component" value="Unassembled WGS sequence"/>
</dbReference>
<dbReference type="EMBL" id="JASNWA010000008">
    <property type="protein sequence ID" value="KAK3171025.1"/>
    <property type="molecule type" value="Genomic_DNA"/>
</dbReference>
<organism evidence="2 3">
    <name type="scientific">Lepraria neglecta</name>
    <dbReference type="NCBI Taxonomy" id="209136"/>
    <lineage>
        <taxon>Eukaryota</taxon>
        <taxon>Fungi</taxon>
        <taxon>Dikarya</taxon>
        <taxon>Ascomycota</taxon>
        <taxon>Pezizomycotina</taxon>
        <taxon>Lecanoromycetes</taxon>
        <taxon>OSLEUM clade</taxon>
        <taxon>Lecanoromycetidae</taxon>
        <taxon>Lecanorales</taxon>
        <taxon>Lecanorineae</taxon>
        <taxon>Stereocaulaceae</taxon>
        <taxon>Lepraria</taxon>
    </lineage>
</organism>
<comment type="caution">
    <text evidence="2">The sequence shown here is derived from an EMBL/GenBank/DDBJ whole genome shotgun (WGS) entry which is preliminary data.</text>
</comment>
<feature type="region of interest" description="Disordered" evidence="1">
    <location>
        <begin position="71"/>
        <end position="106"/>
    </location>
</feature>
<evidence type="ECO:0000313" key="2">
    <source>
        <dbReference type="EMBL" id="KAK3171025.1"/>
    </source>
</evidence>
<name>A0AAE0DJ13_9LECA</name>
<dbReference type="AlphaFoldDB" id="A0AAE0DJ13"/>
<protein>
    <submittedName>
        <fullName evidence="2">Uncharacterized protein</fullName>
    </submittedName>
</protein>
<sequence>MTQMDMKAEFLQRELGIRAGLPSLSCRPTQKTKAGTRASEMARKAILGASRILETLAVMDLWVKLPGTPAYGVNKESSKNEPDQEPQTLSRPHERETKIASLSIWK</sequence>
<proteinExistence type="predicted"/>
<reference evidence="2" key="1">
    <citation type="submission" date="2022-11" db="EMBL/GenBank/DDBJ databases">
        <title>Chromosomal genome sequence assembly and mating type (MAT) locus characterization of the leprose asexual lichenized fungus Lepraria neglecta (Nyl.) Erichsen.</title>
        <authorList>
            <person name="Allen J.L."/>
            <person name="Pfeffer B."/>
        </authorList>
    </citation>
    <scope>NUCLEOTIDE SEQUENCE</scope>
    <source>
        <strain evidence="2">Allen 5258</strain>
    </source>
</reference>